<sequence length="165" mass="17745">MSAQPPRMMIFIPLTHAAARAIRTAGNTDDELPGFAATGQLIKAHDYRPDEREDADYAAQVYASVAGLAEGDDDRRLVLAADVPISRVADGRADVDYGSIQVRGLAWQDVTAVFVDEPAAAVAVAAARKAIMAGEDQQLAAILELPAVKALDDHELLWHTPDENW</sequence>
<dbReference type="Proteomes" id="UP000319263">
    <property type="component" value="Chromosome"/>
</dbReference>
<dbReference type="OrthoDB" id="3827911at2"/>
<evidence type="ECO:0000313" key="2">
    <source>
        <dbReference type="Proteomes" id="UP000319263"/>
    </source>
</evidence>
<protein>
    <submittedName>
        <fullName evidence="1">Uncharacterized protein</fullName>
    </submittedName>
</protein>
<dbReference type="InterPro" id="IPR054206">
    <property type="entry name" value="DUF6912"/>
</dbReference>
<dbReference type="KEGG" id="mik:FOE78_11295"/>
<proteinExistence type="predicted"/>
<name>A0A516PZ15_9ACTN</name>
<reference evidence="1 2" key="1">
    <citation type="submission" date="2019-07" db="EMBL/GenBank/DDBJ databases">
        <title>Microlunatus dokdonensis sp. nov. isolated from the rhizospheric soil of the wild plant Elymus tsukushiensis.</title>
        <authorList>
            <person name="Ghim S.-Y."/>
            <person name="Hwang Y.-J."/>
            <person name="Son J.-S."/>
            <person name="Shin J.-H."/>
        </authorList>
    </citation>
    <scope>NUCLEOTIDE SEQUENCE [LARGE SCALE GENOMIC DNA]</scope>
    <source>
        <strain evidence="1 2">KUDC0627</strain>
    </source>
</reference>
<dbReference type="EMBL" id="CP041692">
    <property type="protein sequence ID" value="QDP96410.1"/>
    <property type="molecule type" value="Genomic_DNA"/>
</dbReference>
<organism evidence="1 2">
    <name type="scientific">Microlunatus elymi</name>
    <dbReference type="NCBI Taxonomy" id="2596828"/>
    <lineage>
        <taxon>Bacteria</taxon>
        <taxon>Bacillati</taxon>
        <taxon>Actinomycetota</taxon>
        <taxon>Actinomycetes</taxon>
        <taxon>Propionibacteriales</taxon>
        <taxon>Propionibacteriaceae</taxon>
        <taxon>Microlunatus</taxon>
    </lineage>
</organism>
<keyword evidence="2" id="KW-1185">Reference proteome</keyword>
<dbReference type="RefSeq" id="WP_143986376.1">
    <property type="nucleotide sequence ID" value="NZ_CP041692.1"/>
</dbReference>
<dbReference type="AlphaFoldDB" id="A0A516PZ15"/>
<dbReference type="Pfam" id="PF21853">
    <property type="entry name" value="DUF6912"/>
    <property type="match status" value="1"/>
</dbReference>
<evidence type="ECO:0000313" key="1">
    <source>
        <dbReference type="EMBL" id="QDP96410.1"/>
    </source>
</evidence>
<gene>
    <name evidence="1" type="ORF">FOE78_11295</name>
</gene>
<accession>A0A516PZ15</accession>